<keyword evidence="1" id="KW-0472">Membrane</keyword>
<feature type="transmembrane region" description="Helical" evidence="1">
    <location>
        <begin position="7"/>
        <end position="25"/>
    </location>
</feature>
<proteinExistence type="predicted"/>
<sequence>MRWVEIIEWVVIFVALVSLWPVAFKQSRPDWYQGYLIAILAAMAVVALSRIRRVRRALRDQRPK</sequence>
<accession>A0A0S7XQB1</accession>
<evidence type="ECO:0000313" key="3">
    <source>
        <dbReference type="Proteomes" id="UP000052020"/>
    </source>
</evidence>
<reference evidence="2 3" key="1">
    <citation type="journal article" date="2015" name="Microbiome">
        <title>Genomic resolution of linkages in carbon, nitrogen, and sulfur cycling among widespread estuary sediment bacteria.</title>
        <authorList>
            <person name="Baker B.J."/>
            <person name="Lazar C.S."/>
            <person name="Teske A.P."/>
            <person name="Dick G.J."/>
        </authorList>
    </citation>
    <scope>NUCLEOTIDE SEQUENCE [LARGE SCALE GENOMIC DNA]</scope>
    <source>
        <strain evidence="2">DG_56</strain>
    </source>
</reference>
<evidence type="ECO:0000256" key="1">
    <source>
        <dbReference type="SAM" id="Phobius"/>
    </source>
</evidence>
<feature type="transmembrane region" description="Helical" evidence="1">
    <location>
        <begin position="31"/>
        <end position="49"/>
    </location>
</feature>
<dbReference type="AlphaFoldDB" id="A0A0S7XQB1"/>
<comment type="caution">
    <text evidence="2">The sequence shown here is derived from an EMBL/GenBank/DDBJ whole genome shotgun (WGS) entry which is preliminary data.</text>
</comment>
<organism evidence="2 3">
    <name type="scientific">candidate division KD3-62 bacterium DG_56</name>
    <dbReference type="NCBI Taxonomy" id="1704032"/>
    <lineage>
        <taxon>Bacteria</taxon>
        <taxon>candidate division KD3-62</taxon>
    </lineage>
</organism>
<protein>
    <submittedName>
        <fullName evidence="2">Uncharacterized protein</fullName>
    </submittedName>
</protein>
<dbReference type="EMBL" id="LIZY01000012">
    <property type="protein sequence ID" value="KPJ64685.1"/>
    <property type="molecule type" value="Genomic_DNA"/>
</dbReference>
<dbReference type="Proteomes" id="UP000052020">
    <property type="component" value="Unassembled WGS sequence"/>
</dbReference>
<evidence type="ECO:0000313" key="2">
    <source>
        <dbReference type="EMBL" id="KPJ64685.1"/>
    </source>
</evidence>
<gene>
    <name evidence="2" type="ORF">AMK68_00895</name>
</gene>
<keyword evidence="1" id="KW-0812">Transmembrane</keyword>
<name>A0A0S7XQB1_9BACT</name>
<keyword evidence="1" id="KW-1133">Transmembrane helix</keyword>